<evidence type="ECO:0000256" key="4">
    <source>
        <dbReference type="ARBA" id="ARBA00023136"/>
    </source>
</evidence>
<dbReference type="PANTHER" id="PTHR10924:SF6">
    <property type="entry name" value="SOLUTE CARRIER FAMILY 49 MEMBER A3"/>
    <property type="match status" value="1"/>
</dbReference>
<dbReference type="GO" id="GO:0016020">
    <property type="term" value="C:membrane"/>
    <property type="evidence" value="ECO:0007669"/>
    <property type="project" value="UniProtKB-SubCell"/>
</dbReference>
<dbReference type="EMBL" id="CAJPVJ010002183">
    <property type="protein sequence ID" value="CAG2165889.1"/>
    <property type="molecule type" value="Genomic_DNA"/>
</dbReference>
<evidence type="ECO:0008006" key="8">
    <source>
        <dbReference type="Google" id="ProtNLM"/>
    </source>
</evidence>
<dbReference type="InterPro" id="IPR049680">
    <property type="entry name" value="FLVCR1-2_SLC49-like"/>
</dbReference>
<gene>
    <name evidence="6" type="ORF">ONB1V03_LOCUS5424</name>
</gene>
<keyword evidence="7" id="KW-1185">Reference proteome</keyword>
<evidence type="ECO:0000256" key="5">
    <source>
        <dbReference type="SAM" id="Phobius"/>
    </source>
</evidence>
<dbReference type="Gene3D" id="1.20.1250.20">
    <property type="entry name" value="MFS general substrate transporter like domains"/>
    <property type="match status" value="2"/>
</dbReference>
<dbReference type="InterPro" id="IPR036259">
    <property type="entry name" value="MFS_trans_sf"/>
</dbReference>
<protein>
    <recommendedName>
        <fullName evidence="8">Major facilitator superfamily (MFS) profile domain-containing protein</fullName>
    </recommendedName>
</protein>
<evidence type="ECO:0000256" key="1">
    <source>
        <dbReference type="ARBA" id="ARBA00004141"/>
    </source>
</evidence>
<dbReference type="GO" id="GO:0022857">
    <property type="term" value="F:transmembrane transporter activity"/>
    <property type="evidence" value="ECO:0007669"/>
    <property type="project" value="InterPro"/>
</dbReference>
<reference evidence="6" key="1">
    <citation type="submission" date="2020-11" db="EMBL/GenBank/DDBJ databases">
        <authorList>
            <person name="Tran Van P."/>
        </authorList>
    </citation>
    <scope>NUCLEOTIDE SEQUENCE</scope>
</reference>
<keyword evidence="4 5" id="KW-0472">Membrane</keyword>
<dbReference type="EMBL" id="OC917008">
    <property type="protein sequence ID" value="CAD7645852.1"/>
    <property type="molecule type" value="Genomic_DNA"/>
</dbReference>
<feature type="transmembrane region" description="Helical" evidence="5">
    <location>
        <begin position="95"/>
        <end position="119"/>
    </location>
</feature>
<dbReference type="AlphaFoldDB" id="A0A7R9LQ84"/>
<accession>A0A7R9LQ84</accession>
<comment type="subcellular location">
    <subcellularLocation>
        <location evidence="1">Membrane</location>
        <topology evidence="1">Multi-pass membrane protein</topology>
    </subcellularLocation>
</comment>
<name>A0A7R9LQ84_9ACAR</name>
<evidence type="ECO:0000313" key="6">
    <source>
        <dbReference type="EMBL" id="CAD7645852.1"/>
    </source>
</evidence>
<dbReference type="SUPFAM" id="SSF103473">
    <property type="entry name" value="MFS general substrate transporter"/>
    <property type="match status" value="1"/>
</dbReference>
<feature type="transmembrane region" description="Helical" evidence="5">
    <location>
        <begin position="338"/>
        <end position="357"/>
    </location>
</feature>
<organism evidence="6">
    <name type="scientific">Oppiella nova</name>
    <dbReference type="NCBI Taxonomy" id="334625"/>
    <lineage>
        <taxon>Eukaryota</taxon>
        <taxon>Metazoa</taxon>
        <taxon>Ecdysozoa</taxon>
        <taxon>Arthropoda</taxon>
        <taxon>Chelicerata</taxon>
        <taxon>Arachnida</taxon>
        <taxon>Acari</taxon>
        <taxon>Acariformes</taxon>
        <taxon>Sarcoptiformes</taxon>
        <taxon>Oribatida</taxon>
        <taxon>Brachypylina</taxon>
        <taxon>Oppioidea</taxon>
        <taxon>Oppiidae</taxon>
        <taxon>Oppiella</taxon>
    </lineage>
</organism>
<feature type="transmembrane region" description="Helical" evidence="5">
    <location>
        <begin position="314"/>
        <end position="332"/>
    </location>
</feature>
<dbReference type="PANTHER" id="PTHR10924">
    <property type="entry name" value="MAJOR FACILITATOR SUPERFAMILY PROTEIN-RELATED"/>
    <property type="match status" value="1"/>
</dbReference>
<dbReference type="Proteomes" id="UP000728032">
    <property type="component" value="Unassembled WGS sequence"/>
</dbReference>
<feature type="transmembrane region" description="Helical" evidence="5">
    <location>
        <begin position="131"/>
        <end position="150"/>
    </location>
</feature>
<dbReference type="OrthoDB" id="422206at2759"/>
<keyword evidence="3 5" id="KW-1133">Transmembrane helix</keyword>
<evidence type="ECO:0000256" key="3">
    <source>
        <dbReference type="ARBA" id="ARBA00022989"/>
    </source>
</evidence>
<evidence type="ECO:0000313" key="7">
    <source>
        <dbReference type="Proteomes" id="UP000728032"/>
    </source>
</evidence>
<keyword evidence="2 5" id="KW-0812">Transmembrane</keyword>
<evidence type="ECO:0000256" key="2">
    <source>
        <dbReference type="ARBA" id="ARBA00022692"/>
    </source>
</evidence>
<feature type="transmembrane region" description="Helical" evidence="5">
    <location>
        <begin position="68"/>
        <end position="88"/>
    </location>
</feature>
<sequence length="410" mass="44700">MEEYSHPLIESTNSHSNDTQRRVYKRRWIILTIVSLINICNAAVWISMAPVADKAAHFYETDQNNIDLFSSIFFVSTIVIGFIAIWIVDRNGLMLGIYLGSILNALGISLRALSSADFIVNSLTLSKRSQFIVAIVGQMIAGLAQPFVLFSPTKVAELWFSTNQRAFATTITGMSNPMGIVLGTIISPLIVTTSNKIPLLSIVWCIPSVVTLSSKPPTPPSDSAEIVNSTPYFTAIKELFKQKAYLMLLLYMGCGVGMFSALITILEEILESKGYDDSFASVCTAIMIGSGVLGAAAVSHVVDRNKRYMTAMKLSVGLTAIAINGLLVSFNYSDIKHIISIFCAIFGFFGFMSYPLGLELGIECSFPVVPEATSSGFLMICGQIQGIIFTYLSTQLANTQKFFNNIGVNL</sequence>
<dbReference type="InterPro" id="IPR011701">
    <property type="entry name" value="MFS"/>
</dbReference>
<proteinExistence type="predicted"/>
<feature type="transmembrane region" description="Helical" evidence="5">
    <location>
        <begin position="278"/>
        <end position="302"/>
    </location>
</feature>
<dbReference type="Pfam" id="PF07690">
    <property type="entry name" value="MFS_1"/>
    <property type="match status" value="1"/>
</dbReference>
<feature type="transmembrane region" description="Helical" evidence="5">
    <location>
        <begin position="244"/>
        <end position="266"/>
    </location>
</feature>
<feature type="transmembrane region" description="Helical" evidence="5">
    <location>
        <begin position="28"/>
        <end position="48"/>
    </location>
</feature>